<feature type="transmembrane region" description="Helical" evidence="4">
    <location>
        <begin position="492"/>
        <end position="510"/>
    </location>
</feature>
<feature type="transmembrane region" description="Helical" evidence="4">
    <location>
        <begin position="608"/>
        <end position="629"/>
    </location>
</feature>
<sequence length="690" mass="81229">MIIEKKGFNDYSRKQNLNITLKINLFSNKNSTQQSDNTLSSTEQLLNRKSQKYDLYAFNSVYLSDLSKHFMDLKELLPSELIDSFSKNNIYDICVYNDKWIGLPLFIKFMVLYSNKHYLEKYDKKIPKTWDELLEIGQYIVKQEKLNNTNLYGYNGLFNYYSVITMDSIYQFIYSYRDERNSEFPEITSKNSINALRKIKEIKEKISSDEIFKQNEEYTIKLLNEGNNLLFASYWNSINEFDMYDQSILPGRTEDINGSYLEGYNIGLSKYIDDDHKLASIEVLKYIFSEGFQKEVIIKQFNQYSGILNLYKNEDICSVVKCEIMNNIQFISRPTELNNYKQYESKFMSYFFEFLYGDKDVEKVLQSINNITKMYYMNLRSILGISLFIIMNIFLLLIIASYILSIIPKFKPYYSLYSKFSWINYIFSSIFIIYSPLTKIGRPTGFRCHAFLLMILIGYTMLYVPSIALLIVNNPSFNNKFCSWLKNNEKKFIFLFYGIEGILFILSSITPSYKAVEIITEDTLNFYQCKISTKDKYGFSLLIIEISFHIVLFLSFVMLMLADWNIQPIHPIVKSMLYFSVTDGLSFLVSFILQALNTENYYIDCIHPLSILIVFILKHIYLYFVRVWFDITNSKREKEEMLINNLLKMSSDKDAGGDTTVQIVKEKEILDRDSVNTTNIIQTSTIQEKH</sequence>
<dbReference type="Gene3D" id="3.40.190.10">
    <property type="entry name" value="Periplasmic binding protein-like II"/>
    <property type="match status" value="1"/>
</dbReference>
<dbReference type="EMBL" id="MCOG01000295">
    <property type="protein sequence ID" value="ORY20237.1"/>
    <property type="molecule type" value="Genomic_DNA"/>
</dbReference>
<evidence type="ECO:0000256" key="4">
    <source>
        <dbReference type="SAM" id="Phobius"/>
    </source>
</evidence>
<evidence type="ECO:0000256" key="2">
    <source>
        <dbReference type="ARBA" id="ARBA00022448"/>
    </source>
</evidence>
<protein>
    <submittedName>
        <fullName evidence="5">Periplasmic binding protein-like II</fullName>
    </submittedName>
</protein>
<feature type="transmembrane region" description="Helical" evidence="4">
    <location>
        <begin position="382"/>
        <end position="404"/>
    </location>
</feature>
<keyword evidence="6" id="KW-1185">Reference proteome</keyword>
<feature type="transmembrane region" description="Helical" evidence="4">
    <location>
        <begin position="576"/>
        <end position="596"/>
    </location>
</feature>
<proteinExistence type="inferred from homology"/>
<dbReference type="PANTHER" id="PTHR43649">
    <property type="entry name" value="ARABINOSE-BINDING PROTEIN-RELATED"/>
    <property type="match status" value="1"/>
</dbReference>
<evidence type="ECO:0000256" key="1">
    <source>
        <dbReference type="ARBA" id="ARBA00008520"/>
    </source>
</evidence>
<dbReference type="PANTHER" id="PTHR43649:SF34">
    <property type="entry name" value="ABC TRANSPORTER PERIPLASMIC-BINDING PROTEIN YCJN-RELATED"/>
    <property type="match status" value="1"/>
</dbReference>
<name>A0A1Y2AD89_9FUNG</name>
<keyword evidence="4" id="KW-1133">Transmembrane helix</keyword>
<feature type="transmembrane region" description="Helical" evidence="4">
    <location>
        <begin position="541"/>
        <end position="564"/>
    </location>
</feature>
<gene>
    <name evidence="5" type="ORF">LY90DRAFT_676852</name>
</gene>
<evidence type="ECO:0000313" key="6">
    <source>
        <dbReference type="Proteomes" id="UP000193920"/>
    </source>
</evidence>
<dbReference type="InterPro" id="IPR050490">
    <property type="entry name" value="Bact_solute-bd_prot1"/>
</dbReference>
<comment type="similarity">
    <text evidence="1">Belongs to the bacterial solute-binding protein 1 family.</text>
</comment>
<keyword evidence="3" id="KW-0732">Signal</keyword>
<keyword evidence="4" id="KW-0812">Transmembrane</keyword>
<feature type="transmembrane region" description="Helical" evidence="4">
    <location>
        <begin position="449"/>
        <end position="472"/>
    </location>
</feature>
<feature type="transmembrane region" description="Helical" evidence="4">
    <location>
        <begin position="416"/>
        <end position="437"/>
    </location>
</feature>
<evidence type="ECO:0000313" key="5">
    <source>
        <dbReference type="EMBL" id="ORY20237.1"/>
    </source>
</evidence>
<reference evidence="5 6" key="1">
    <citation type="submission" date="2016-08" db="EMBL/GenBank/DDBJ databases">
        <title>A Parts List for Fungal Cellulosomes Revealed by Comparative Genomics.</title>
        <authorList>
            <consortium name="DOE Joint Genome Institute"/>
            <person name="Haitjema C.H."/>
            <person name="Gilmore S.P."/>
            <person name="Henske J.K."/>
            <person name="Solomon K.V."/>
            <person name="De Groot R."/>
            <person name="Kuo A."/>
            <person name="Mondo S.J."/>
            <person name="Salamov A.A."/>
            <person name="Labutti K."/>
            <person name="Zhao Z."/>
            <person name="Chiniquy J."/>
            <person name="Barry K."/>
            <person name="Brewer H.M."/>
            <person name="Purvine S.O."/>
            <person name="Wright A.T."/>
            <person name="Boxma B."/>
            <person name="Van Alen T."/>
            <person name="Hackstein J.H."/>
            <person name="Baker S.E."/>
            <person name="Grigoriev I.V."/>
            <person name="O'Malley M.A."/>
        </authorList>
    </citation>
    <scope>NUCLEOTIDE SEQUENCE [LARGE SCALE GENOMIC DNA]</scope>
    <source>
        <strain evidence="5 6">G1</strain>
    </source>
</reference>
<dbReference type="AlphaFoldDB" id="A0A1Y2AD89"/>
<accession>A0A1Y2AD89</accession>
<organism evidence="5 6">
    <name type="scientific">Neocallimastix californiae</name>
    <dbReference type="NCBI Taxonomy" id="1754190"/>
    <lineage>
        <taxon>Eukaryota</taxon>
        <taxon>Fungi</taxon>
        <taxon>Fungi incertae sedis</taxon>
        <taxon>Chytridiomycota</taxon>
        <taxon>Chytridiomycota incertae sedis</taxon>
        <taxon>Neocallimastigomycetes</taxon>
        <taxon>Neocallimastigales</taxon>
        <taxon>Neocallimastigaceae</taxon>
        <taxon>Neocallimastix</taxon>
    </lineage>
</organism>
<keyword evidence="2" id="KW-0813">Transport</keyword>
<dbReference type="SUPFAM" id="SSF53850">
    <property type="entry name" value="Periplasmic binding protein-like II"/>
    <property type="match status" value="1"/>
</dbReference>
<dbReference type="OrthoDB" id="2157358at2759"/>
<comment type="caution">
    <text evidence="5">The sequence shown here is derived from an EMBL/GenBank/DDBJ whole genome shotgun (WGS) entry which is preliminary data.</text>
</comment>
<keyword evidence="4" id="KW-0472">Membrane</keyword>
<evidence type="ECO:0000256" key="3">
    <source>
        <dbReference type="ARBA" id="ARBA00022729"/>
    </source>
</evidence>
<dbReference type="Proteomes" id="UP000193920">
    <property type="component" value="Unassembled WGS sequence"/>
</dbReference>